<dbReference type="GO" id="GO:0008270">
    <property type="term" value="F:zinc ion binding"/>
    <property type="evidence" value="ECO:0007669"/>
    <property type="project" value="UniProtKB-KW"/>
</dbReference>
<accession>A0A1E1VZS6</accession>
<keyword evidence="2" id="KW-0479">Metal-binding</keyword>
<protein>
    <recommendedName>
        <fullName evidence="7">DUF659 domain-containing protein</fullName>
    </recommendedName>
</protein>
<comment type="subcellular location">
    <subcellularLocation>
        <location evidence="1">Nucleus</location>
    </subcellularLocation>
</comment>
<sequence>GAPVIKSPTPPSTSGNTPKIKNAFENVYQYSKGGAKYDRITDAIAYFIAVDNRPFYAVEGKGFKHLIKQLAPLYRVPCRETIKAKIDKKYETLSKTVAEKFKNVEHFCLTTDIWTEIMTNTGYLGLTVHFLEQNELQSMTIGVFELEESHTGEYIGQQLTEILRSWNIDTENVMAFVTDSGANMIKAIRETFGANKHIPCFAHMINRVAEEAIRKTSGLNAIIDHVRNIVKYIKKRQDMTLELKRKQIENKISKEKTLKVMLDVKTRWNSLYYMLQRFIDLAPYISDIIFSKIDAPTMLTAVELIIIKDVAHVMRPLEAMTREASAEHYVTISKVVPMVSCAIDQYNELRITSSIAGDLKINVTLEMEKRFGQLEYNMLLAVSTLLDPRFKNLHFKKPDACAKAMSRIRKLISDHKTAAATATASSTSSEDEDK</sequence>
<dbReference type="PANTHER" id="PTHR46481:SF10">
    <property type="entry name" value="ZINC FINGER BED DOMAIN-CONTAINING PROTEIN 39"/>
    <property type="match status" value="1"/>
</dbReference>
<dbReference type="AlphaFoldDB" id="A0A1E1VZS6"/>
<evidence type="ECO:0008006" key="7">
    <source>
        <dbReference type="Google" id="ProtNLM"/>
    </source>
</evidence>
<feature type="non-terminal residue" evidence="6">
    <location>
        <position position="434"/>
    </location>
</feature>
<organism evidence="6">
    <name type="scientific">Pectinophora gossypiella</name>
    <name type="common">Cotton pink bollworm</name>
    <name type="synonym">Depressaria gossypiella</name>
    <dbReference type="NCBI Taxonomy" id="13191"/>
    <lineage>
        <taxon>Eukaryota</taxon>
        <taxon>Metazoa</taxon>
        <taxon>Ecdysozoa</taxon>
        <taxon>Arthropoda</taxon>
        <taxon>Hexapoda</taxon>
        <taxon>Insecta</taxon>
        <taxon>Pterygota</taxon>
        <taxon>Neoptera</taxon>
        <taxon>Endopterygota</taxon>
        <taxon>Lepidoptera</taxon>
        <taxon>Glossata</taxon>
        <taxon>Ditrysia</taxon>
        <taxon>Gelechioidea</taxon>
        <taxon>Gelechiidae</taxon>
        <taxon>Apatetrinae</taxon>
        <taxon>Pectinophora</taxon>
    </lineage>
</organism>
<feature type="non-terminal residue" evidence="6">
    <location>
        <position position="1"/>
    </location>
</feature>
<evidence type="ECO:0000313" key="6">
    <source>
        <dbReference type="EMBL" id="JAT80192.1"/>
    </source>
</evidence>
<evidence type="ECO:0000256" key="2">
    <source>
        <dbReference type="ARBA" id="ARBA00022723"/>
    </source>
</evidence>
<reference evidence="6" key="1">
    <citation type="submission" date="2015-09" db="EMBL/GenBank/DDBJ databases">
        <title>De novo assembly of Pectinophora gossypiella (Pink Bollworm) gut transcriptome.</title>
        <authorList>
            <person name="Tassone E.E."/>
        </authorList>
    </citation>
    <scope>NUCLEOTIDE SEQUENCE</scope>
</reference>
<dbReference type="PANTHER" id="PTHR46481">
    <property type="entry name" value="ZINC FINGER BED DOMAIN-CONTAINING PROTEIN 4"/>
    <property type="match status" value="1"/>
</dbReference>
<name>A0A1E1VZS6_PECGO</name>
<dbReference type="SUPFAM" id="SSF53098">
    <property type="entry name" value="Ribonuclease H-like"/>
    <property type="match status" value="1"/>
</dbReference>
<dbReference type="SUPFAM" id="SSF140996">
    <property type="entry name" value="Hermes dimerisation domain"/>
    <property type="match status" value="1"/>
</dbReference>
<dbReference type="EMBL" id="GDQN01010862">
    <property type="protein sequence ID" value="JAT80192.1"/>
    <property type="molecule type" value="Transcribed_RNA"/>
</dbReference>
<evidence type="ECO:0000256" key="4">
    <source>
        <dbReference type="ARBA" id="ARBA00022833"/>
    </source>
</evidence>
<dbReference type="GO" id="GO:0005634">
    <property type="term" value="C:nucleus"/>
    <property type="evidence" value="ECO:0007669"/>
    <property type="project" value="UniProtKB-SubCell"/>
</dbReference>
<evidence type="ECO:0000256" key="3">
    <source>
        <dbReference type="ARBA" id="ARBA00022771"/>
    </source>
</evidence>
<evidence type="ECO:0000256" key="1">
    <source>
        <dbReference type="ARBA" id="ARBA00004123"/>
    </source>
</evidence>
<evidence type="ECO:0000256" key="5">
    <source>
        <dbReference type="ARBA" id="ARBA00023242"/>
    </source>
</evidence>
<keyword evidence="5" id="KW-0539">Nucleus</keyword>
<proteinExistence type="predicted"/>
<dbReference type="InterPro" id="IPR052035">
    <property type="entry name" value="ZnF_BED_domain_contain"/>
</dbReference>
<gene>
    <name evidence="6" type="ORF">g.10418</name>
</gene>
<dbReference type="InterPro" id="IPR012337">
    <property type="entry name" value="RNaseH-like_sf"/>
</dbReference>
<dbReference type="OrthoDB" id="2438421at2759"/>
<keyword evidence="4" id="KW-0862">Zinc</keyword>
<keyword evidence="3" id="KW-0863">Zinc-finger</keyword>
<dbReference type="Gene3D" id="1.10.10.1070">
    <property type="entry name" value="Zinc finger, BED domain-containing"/>
    <property type="match status" value="1"/>
</dbReference>